<proteinExistence type="predicted"/>
<dbReference type="Proteomes" id="UP000218775">
    <property type="component" value="Unassembled WGS sequence"/>
</dbReference>
<dbReference type="EMBL" id="NVUK01000023">
    <property type="protein sequence ID" value="PCI76863.1"/>
    <property type="molecule type" value="Genomic_DNA"/>
</dbReference>
<evidence type="ECO:0000313" key="2">
    <source>
        <dbReference type="Proteomes" id="UP000218775"/>
    </source>
</evidence>
<comment type="caution">
    <text evidence="1">The sequence shown here is derived from an EMBL/GenBank/DDBJ whole genome shotgun (WGS) entry which is preliminary data.</text>
</comment>
<name>A0A2A4X2N0_UNCAE</name>
<dbReference type="AlphaFoldDB" id="A0A2A4X2N0"/>
<evidence type="ECO:0000313" key="1">
    <source>
        <dbReference type="EMBL" id="PCI76863.1"/>
    </source>
</evidence>
<reference evidence="2" key="1">
    <citation type="submission" date="2017-08" db="EMBL/GenBank/DDBJ databases">
        <title>A dynamic microbial community with high functional redundancy inhabits the cold, oxic subseafloor aquifer.</title>
        <authorList>
            <person name="Tully B.J."/>
            <person name="Wheat C.G."/>
            <person name="Glazer B.T."/>
            <person name="Huber J.A."/>
        </authorList>
    </citation>
    <scope>NUCLEOTIDE SEQUENCE [LARGE SCALE GENOMIC DNA]</scope>
</reference>
<gene>
    <name evidence="1" type="ORF">COB21_03785</name>
</gene>
<organism evidence="1 2">
    <name type="scientific">Aerophobetes bacterium</name>
    <dbReference type="NCBI Taxonomy" id="2030807"/>
    <lineage>
        <taxon>Bacteria</taxon>
        <taxon>Candidatus Aerophobota</taxon>
    </lineage>
</organism>
<accession>A0A2A4X2N0</accession>
<sequence>MVLAHFVQLVVSSYNNVYRPRVRRRYNCLYSSAASSVFHRKPKKRSTPASSSLLGSMRSVMLPLEQSKHESAKKLLRHARKQYLDLSLAPYRMLHSSIHHELKTYGLKKIGFSSYQKAHNQSGKLFIYKQTGAISDSHAFTKYEEDRQLNLPLQEISKNPRLWNTVLDVGSCLEI</sequence>
<protein>
    <submittedName>
        <fullName evidence="1">Uncharacterized protein</fullName>
    </submittedName>
</protein>